<dbReference type="PANTHER" id="PTHR30168:SF0">
    <property type="entry name" value="INNER MEMBRANE PROTEIN"/>
    <property type="match status" value="1"/>
</dbReference>
<keyword evidence="4" id="KW-0472">Membrane</keyword>
<dbReference type="EMBL" id="JAPJDO010000011">
    <property type="protein sequence ID" value="MCX2938098.1"/>
    <property type="molecule type" value="Genomic_DNA"/>
</dbReference>
<dbReference type="Pfam" id="PF04228">
    <property type="entry name" value="Zn_peptidase"/>
    <property type="match status" value="1"/>
</dbReference>
<evidence type="ECO:0000256" key="3">
    <source>
        <dbReference type="ARBA" id="ARBA00022989"/>
    </source>
</evidence>
<name>A0ABT3SG30_9MYCO</name>
<keyword evidence="8" id="KW-1185">Reference proteome</keyword>
<gene>
    <name evidence="7" type="ORF">ORI27_15430</name>
</gene>
<evidence type="ECO:0000256" key="6">
    <source>
        <dbReference type="SAM" id="SignalP"/>
    </source>
</evidence>
<protein>
    <submittedName>
        <fullName evidence="7">Neutral zinc metallopeptidase</fullName>
    </submittedName>
</protein>
<dbReference type="SUPFAM" id="SSF55486">
    <property type="entry name" value="Metalloproteases ('zincins'), catalytic domain"/>
    <property type="match status" value="1"/>
</dbReference>
<evidence type="ECO:0000313" key="7">
    <source>
        <dbReference type="EMBL" id="MCX2938098.1"/>
    </source>
</evidence>
<dbReference type="PROSITE" id="PS51257">
    <property type="entry name" value="PROKAR_LIPOPROTEIN"/>
    <property type="match status" value="1"/>
</dbReference>
<comment type="caution">
    <text evidence="7">The sequence shown here is derived from an EMBL/GenBank/DDBJ whole genome shotgun (WGS) entry which is preliminary data.</text>
</comment>
<reference evidence="7 8" key="1">
    <citation type="submission" date="2022-11" db="EMBL/GenBank/DDBJ databases">
        <title>Mycobacterium sp. nov.</title>
        <authorList>
            <person name="Papic B."/>
            <person name="Spicic S."/>
            <person name="Duvnjak S."/>
        </authorList>
    </citation>
    <scope>NUCLEOTIDE SEQUENCE [LARGE SCALE GENOMIC DNA]</scope>
    <source>
        <strain evidence="7 8">CVI_P4</strain>
    </source>
</reference>
<proteinExistence type="predicted"/>
<evidence type="ECO:0000313" key="8">
    <source>
        <dbReference type="Proteomes" id="UP001300745"/>
    </source>
</evidence>
<accession>A0ABT3SG30</accession>
<dbReference type="RefSeq" id="WP_265997606.1">
    <property type="nucleotide sequence ID" value="NZ_JAPJDN010000011.1"/>
</dbReference>
<keyword evidence="3" id="KW-1133">Transmembrane helix</keyword>
<feature type="region of interest" description="Disordered" evidence="5">
    <location>
        <begin position="48"/>
        <end position="72"/>
    </location>
</feature>
<evidence type="ECO:0000256" key="4">
    <source>
        <dbReference type="ARBA" id="ARBA00023136"/>
    </source>
</evidence>
<evidence type="ECO:0000256" key="2">
    <source>
        <dbReference type="ARBA" id="ARBA00022692"/>
    </source>
</evidence>
<comment type="subcellular location">
    <subcellularLocation>
        <location evidence="1">Membrane</location>
        <topology evidence="1">Single-pass membrane protein</topology>
    </subcellularLocation>
</comment>
<keyword evidence="6" id="KW-0732">Signal</keyword>
<dbReference type="PANTHER" id="PTHR30168">
    <property type="entry name" value="PUTATIVE MEMBRANE PROTEIN YPFJ"/>
    <property type="match status" value="1"/>
</dbReference>
<dbReference type="Proteomes" id="UP001300745">
    <property type="component" value="Unassembled WGS sequence"/>
</dbReference>
<sequence length="481" mass="50947">MHRRRHLARLLAVAGTAVVLAGCGTTISGKAVSVFDDPFKVGGLQAVDGPSGLRSDAEEPSRRVTDTDGGEDDEIAAQSVSDLEEYWKGAYSGTFDGEFTPVKELVSWDSDSYSGEFCDESTVGLINAAYCDDDNTIGWDRGVLLPALRHANGDMAITMVLAHEYGHAIQKLSKLNKKGTPTLVAEQQADCFAGAYLRWVAEGDSKRFTLSTGDGLNNLLAAMIAFRDPLLSQDDYFDTGDEHGSAFERVSAFQFGFTDGPSSCAAIDAQEIGERRGDLPIELQSDQTGEWPVSEESVGAITEAMNILFSPKNPPTLSFDAAAASTCPDARPSPPASYCPATNTIAVDLPGLEKMGASNEGEDDVLVTGDNTAYSVLMSRYMLAVQHERGGLVLDNAEAGLRTACLTGVATTKLSKEVTTSDGNTVALTAGDIDEAVSGLLTNGLVAGDVNGESVPAGFNRIDAFRIGVLGDQDRCIKRFP</sequence>
<feature type="compositionally biased region" description="Basic and acidic residues" evidence="5">
    <location>
        <begin position="55"/>
        <end position="66"/>
    </location>
</feature>
<evidence type="ECO:0000256" key="5">
    <source>
        <dbReference type="SAM" id="MobiDB-lite"/>
    </source>
</evidence>
<organism evidence="7 8">
    <name type="scientific">Mycobacterium pinniadriaticum</name>
    <dbReference type="NCBI Taxonomy" id="2994102"/>
    <lineage>
        <taxon>Bacteria</taxon>
        <taxon>Bacillati</taxon>
        <taxon>Actinomycetota</taxon>
        <taxon>Actinomycetes</taxon>
        <taxon>Mycobacteriales</taxon>
        <taxon>Mycobacteriaceae</taxon>
        <taxon>Mycobacterium</taxon>
    </lineage>
</organism>
<evidence type="ECO:0000256" key="1">
    <source>
        <dbReference type="ARBA" id="ARBA00004167"/>
    </source>
</evidence>
<feature type="signal peptide" evidence="6">
    <location>
        <begin position="1"/>
        <end position="21"/>
    </location>
</feature>
<feature type="chain" id="PRO_5045957329" evidence="6">
    <location>
        <begin position="22"/>
        <end position="481"/>
    </location>
</feature>
<dbReference type="InterPro" id="IPR007343">
    <property type="entry name" value="Uncharacterised_pept_Zn_put"/>
</dbReference>
<keyword evidence="2" id="KW-0812">Transmembrane</keyword>